<sequence>MDDSYSTHIAAPLDQELLYFWAIGDLHFRDHEQWKKLHTPRMAQMFDDLQTVWQEERRPAFCVFPGDLVERGALRNYELAKKQLAMYLKDMPFYPGIGNHEYLPEEDENAPHGIEEFVSTWAVPIRYAWLAGEDEGIVCIMLEQPDWFFPDRYELNMDVVFTPEALAFLDETLTAHAGRTAIIFAHCPLKNTVLDRDPVRNLDDDSLTRFFFVENSPAVRDILARHSNAALYICGHTHSGWGSPQLIHTETLGSHPLTHVNLMSPWYTGFHGPVKSDDDQTLVYRSDDPDMLASFAVHIYPQKAIIRVRDHRTQQWLAQWEVPSV</sequence>
<feature type="domain" description="Calcineurin-like phosphoesterase" evidence="1">
    <location>
        <begin position="20"/>
        <end position="239"/>
    </location>
</feature>
<name>A0A8J3MYR7_9CHLR</name>
<dbReference type="PANTHER" id="PTHR43143">
    <property type="entry name" value="METALLOPHOSPHOESTERASE, CALCINEURIN SUPERFAMILY"/>
    <property type="match status" value="1"/>
</dbReference>
<comment type="caution">
    <text evidence="2">The sequence shown here is derived from an EMBL/GenBank/DDBJ whole genome shotgun (WGS) entry which is preliminary data.</text>
</comment>
<dbReference type="RefSeq" id="WP_220200048.1">
    <property type="nucleotide sequence ID" value="NZ_BNJF01000010.1"/>
</dbReference>
<proteinExistence type="predicted"/>
<dbReference type="Proteomes" id="UP000612362">
    <property type="component" value="Unassembled WGS sequence"/>
</dbReference>
<evidence type="ECO:0000313" key="2">
    <source>
        <dbReference type="EMBL" id="GHO51103.1"/>
    </source>
</evidence>
<dbReference type="InterPro" id="IPR004843">
    <property type="entry name" value="Calcineurin-like_PHP"/>
</dbReference>
<dbReference type="EMBL" id="BNJF01000010">
    <property type="protein sequence ID" value="GHO51103.1"/>
    <property type="molecule type" value="Genomic_DNA"/>
</dbReference>
<dbReference type="Gene3D" id="3.60.21.10">
    <property type="match status" value="1"/>
</dbReference>
<dbReference type="GO" id="GO:0016787">
    <property type="term" value="F:hydrolase activity"/>
    <property type="evidence" value="ECO:0007669"/>
    <property type="project" value="InterPro"/>
</dbReference>
<dbReference type="AlphaFoldDB" id="A0A8J3MYR7"/>
<reference evidence="2" key="1">
    <citation type="submission" date="2020-10" db="EMBL/GenBank/DDBJ databases">
        <title>Taxonomic study of unclassified bacteria belonging to the class Ktedonobacteria.</title>
        <authorList>
            <person name="Yabe S."/>
            <person name="Wang C.M."/>
            <person name="Zheng Y."/>
            <person name="Sakai Y."/>
            <person name="Cavaletti L."/>
            <person name="Monciardini P."/>
            <person name="Donadio S."/>
        </authorList>
    </citation>
    <scope>NUCLEOTIDE SEQUENCE</scope>
    <source>
        <strain evidence="2">SOSP1-1</strain>
    </source>
</reference>
<gene>
    <name evidence="2" type="ORF">KSX_92660</name>
</gene>
<dbReference type="InterPro" id="IPR051918">
    <property type="entry name" value="STPP_CPPED1"/>
</dbReference>
<dbReference type="InterPro" id="IPR029052">
    <property type="entry name" value="Metallo-depent_PP-like"/>
</dbReference>
<dbReference type="PANTHER" id="PTHR43143:SF4">
    <property type="entry name" value="CALCINEURIN-LIKE PHOSPHOESTERASE DOMAIN-CONTAINING PROTEIN"/>
    <property type="match status" value="1"/>
</dbReference>
<evidence type="ECO:0000259" key="1">
    <source>
        <dbReference type="Pfam" id="PF00149"/>
    </source>
</evidence>
<protein>
    <recommendedName>
        <fullName evidence="1">Calcineurin-like phosphoesterase domain-containing protein</fullName>
    </recommendedName>
</protein>
<accession>A0A8J3MYR7</accession>
<dbReference type="Pfam" id="PF00149">
    <property type="entry name" value="Metallophos"/>
    <property type="match status" value="1"/>
</dbReference>
<organism evidence="2 3">
    <name type="scientific">Ktedonospora formicarum</name>
    <dbReference type="NCBI Taxonomy" id="2778364"/>
    <lineage>
        <taxon>Bacteria</taxon>
        <taxon>Bacillati</taxon>
        <taxon>Chloroflexota</taxon>
        <taxon>Ktedonobacteria</taxon>
        <taxon>Ktedonobacterales</taxon>
        <taxon>Ktedonobacteraceae</taxon>
        <taxon>Ktedonospora</taxon>
    </lineage>
</organism>
<dbReference type="SUPFAM" id="SSF56300">
    <property type="entry name" value="Metallo-dependent phosphatases"/>
    <property type="match status" value="1"/>
</dbReference>
<evidence type="ECO:0000313" key="3">
    <source>
        <dbReference type="Proteomes" id="UP000612362"/>
    </source>
</evidence>
<keyword evidence="3" id="KW-1185">Reference proteome</keyword>